<dbReference type="RefSeq" id="WP_346581405.1">
    <property type="nucleotide sequence ID" value="NZ_JBDJNQ010000005.1"/>
</dbReference>
<evidence type="ECO:0000256" key="3">
    <source>
        <dbReference type="ARBA" id="ARBA00022679"/>
    </source>
</evidence>
<evidence type="ECO:0000256" key="5">
    <source>
        <dbReference type="ARBA" id="ARBA00022694"/>
    </source>
</evidence>
<reference evidence="8 9" key="1">
    <citation type="submission" date="2024-04" db="EMBL/GenBank/DDBJ databases">
        <title>WGS of bacteria from Torrens River.</title>
        <authorList>
            <person name="Wyrsch E.R."/>
            <person name="Drigo B."/>
        </authorList>
    </citation>
    <scope>NUCLEOTIDE SEQUENCE [LARGE SCALE GENOMIC DNA]</scope>
    <source>
        <strain evidence="8 9">TWI391</strain>
    </source>
</reference>
<gene>
    <name evidence="8" type="ORF">ABE541_12405</name>
</gene>
<feature type="domain" description="Methyltransferase small" evidence="7">
    <location>
        <begin position="20"/>
        <end position="160"/>
    </location>
</feature>
<keyword evidence="1 6" id="KW-0963">Cytoplasm</keyword>
<dbReference type="InterPro" id="IPR050210">
    <property type="entry name" value="tRNA_Adenine-N(6)_MTase"/>
</dbReference>
<evidence type="ECO:0000256" key="6">
    <source>
        <dbReference type="HAMAP-Rule" id="MF_01872"/>
    </source>
</evidence>
<comment type="caution">
    <text evidence="8">The sequence shown here is derived from an EMBL/GenBank/DDBJ whole genome shotgun (WGS) entry which is preliminary data.</text>
</comment>
<dbReference type="EMBL" id="JBDJNQ010000005">
    <property type="protein sequence ID" value="MEN5378062.1"/>
    <property type="molecule type" value="Genomic_DNA"/>
</dbReference>
<dbReference type="PANTHER" id="PTHR47739">
    <property type="entry name" value="TRNA1(VAL) (ADENINE(37)-N6)-METHYLTRANSFERASE"/>
    <property type="match status" value="1"/>
</dbReference>
<dbReference type="SUPFAM" id="SSF53335">
    <property type="entry name" value="S-adenosyl-L-methionine-dependent methyltransferases"/>
    <property type="match status" value="1"/>
</dbReference>
<evidence type="ECO:0000256" key="4">
    <source>
        <dbReference type="ARBA" id="ARBA00022691"/>
    </source>
</evidence>
<comment type="subcellular location">
    <subcellularLocation>
        <location evidence="6">Cytoplasm</location>
    </subcellularLocation>
</comment>
<protein>
    <recommendedName>
        <fullName evidence="6">tRNA1(Val) (adenine(37)-N6)-methyltransferase</fullName>
        <ecNumber evidence="6">2.1.1.223</ecNumber>
    </recommendedName>
    <alternativeName>
        <fullName evidence="6">tRNA m6A37 methyltransferase</fullName>
    </alternativeName>
</protein>
<dbReference type="Pfam" id="PF05175">
    <property type="entry name" value="MTS"/>
    <property type="match status" value="1"/>
</dbReference>
<dbReference type="InterPro" id="IPR029063">
    <property type="entry name" value="SAM-dependent_MTases_sf"/>
</dbReference>
<dbReference type="GO" id="GO:0032259">
    <property type="term" value="P:methylation"/>
    <property type="evidence" value="ECO:0007669"/>
    <property type="project" value="UniProtKB-KW"/>
</dbReference>
<keyword evidence="5 6" id="KW-0819">tRNA processing</keyword>
<evidence type="ECO:0000313" key="8">
    <source>
        <dbReference type="EMBL" id="MEN5378062.1"/>
    </source>
</evidence>
<evidence type="ECO:0000256" key="2">
    <source>
        <dbReference type="ARBA" id="ARBA00022603"/>
    </source>
</evidence>
<organism evidence="8 9">
    <name type="scientific">Sphingobacterium kitahiroshimense</name>
    <dbReference type="NCBI Taxonomy" id="470446"/>
    <lineage>
        <taxon>Bacteria</taxon>
        <taxon>Pseudomonadati</taxon>
        <taxon>Bacteroidota</taxon>
        <taxon>Sphingobacteriia</taxon>
        <taxon>Sphingobacteriales</taxon>
        <taxon>Sphingobacteriaceae</taxon>
        <taxon>Sphingobacterium</taxon>
    </lineage>
</organism>
<keyword evidence="4 6" id="KW-0949">S-adenosyl-L-methionine</keyword>
<dbReference type="Gene3D" id="3.40.50.150">
    <property type="entry name" value="Vaccinia Virus protein VP39"/>
    <property type="match status" value="1"/>
</dbReference>
<evidence type="ECO:0000313" key="9">
    <source>
        <dbReference type="Proteomes" id="UP001409291"/>
    </source>
</evidence>
<comment type="catalytic activity">
    <reaction evidence="6">
        <text>adenosine(37) in tRNA1(Val) + S-adenosyl-L-methionine = N(6)-methyladenosine(37) in tRNA1(Val) + S-adenosyl-L-homocysteine + H(+)</text>
        <dbReference type="Rhea" id="RHEA:43160"/>
        <dbReference type="Rhea" id="RHEA-COMP:10369"/>
        <dbReference type="Rhea" id="RHEA-COMP:10370"/>
        <dbReference type="ChEBI" id="CHEBI:15378"/>
        <dbReference type="ChEBI" id="CHEBI:57856"/>
        <dbReference type="ChEBI" id="CHEBI:59789"/>
        <dbReference type="ChEBI" id="CHEBI:74411"/>
        <dbReference type="ChEBI" id="CHEBI:74449"/>
        <dbReference type="EC" id="2.1.1.223"/>
    </reaction>
</comment>
<dbReference type="PROSITE" id="PS00092">
    <property type="entry name" value="N6_MTASE"/>
    <property type="match status" value="1"/>
</dbReference>
<dbReference type="Proteomes" id="UP001409291">
    <property type="component" value="Unassembled WGS sequence"/>
</dbReference>
<dbReference type="EC" id="2.1.1.223" evidence="6"/>
<dbReference type="PANTHER" id="PTHR47739:SF1">
    <property type="entry name" value="TRNA1(VAL) (ADENINE(37)-N6)-METHYLTRANSFERASE"/>
    <property type="match status" value="1"/>
</dbReference>
<keyword evidence="9" id="KW-1185">Reference proteome</keyword>
<keyword evidence="2 6" id="KW-0489">Methyltransferase</keyword>
<sequence length="235" mass="26281">MASIFQFKEFAVDQSDCAMKINTDAVLLASLVHVESSERILDIGTGTGVIALMLAQRCADSEVIAVEIDPAAAKRAAINFRNSNFGDRMVLHACSFQDFTDTGSFDFIISNPPFYTDSLHNPDARKKLARHTDLQFFNELLTFAADKLQVDGQLALIVPKLLADELKEIAETLDLCLKEEIQIRSFEGDAIIRKIIVFQKAYRGVSTVSDFIIYEAKGVYSEMYKTALRPYFLAF</sequence>
<dbReference type="InterPro" id="IPR007848">
    <property type="entry name" value="Small_mtfrase_dom"/>
</dbReference>
<dbReference type="InterPro" id="IPR022882">
    <property type="entry name" value="tRNA_adenine-N6_MeTrfase"/>
</dbReference>
<accession>A0ABV0BTY9</accession>
<name>A0ABV0BTY9_9SPHI</name>
<evidence type="ECO:0000256" key="1">
    <source>
        <dbReference type="ARBA" id="ARBA00022490"/>
    </source>
</evidence>
<dbReference type="PRINTS" id="PR00507">
    <property type="entry name" value="N12N6MTFRASE"/>
</dbReference>
<evidence type="ECO:0000259" key="7">
    <source>
        <dbReference type="Pfam" id="PF05175"/>
    </source>
</evidence>
<dbReference type="GO" id="GO:0008168">
    <property type="term" value="F:methyltransferase activity"/>
    <property type="evidence" value="ECO:0007669"/>
    <property type="project" value="UniProtKB-KW"/>
</dbReference>
<dbReference type="InterPro" id="IPR002052">
    <property type="entry name" value="DNA_methylase_N6_adenine_CS"/>
</dbReference>
<dbReference type="HAMAP" id="MF_01872">
    <property type="entry name" value="tRNA_methyltr_YfiC"/>
    <property type="match status" value="1"/>
</dbReference>
<keyword evidence="3 6" id="KW-0808">Transferase</keyword>
<comment type="similarity">
    <text evidence="6">Belongs to the methyltransferase superfamily. tRNA (adenine-N(6)-)-methyltransferase family.</text>
</comment>
<dbReference type="CDD" id="cd02440">
    <property type="entry name" value="AdoMet_MTases"/>
    <property type="match status" value="1"/>
</dbReference>
<proteinExistence type="inferred from homology"/>
<comment type="function">
    <text evidence="6">Specifically methylates the adenine in position 37 of tRNA(1)(Val) (anticodon cmo5UAC).</text>
</comment>